<dbReference type="GO" id="GO:0015144">
    <property type="term" value="F:carbohydrate transmembrane transporter activity"/>
    <property type="evidence" value="ECO:0007669"/>
    <property type="project" value="InterPro"/>
</dbReference>
<dbReference type="InterPro" id="IPR006059">
    <property type="entry name" value="SBP"/>
</dbReference>
<feature type="chain" id="PRO_5013421745" description="Maltodextrin-binding protein" evidence="5">
    <location>
        <begin position="22"/>
        <end position="419"/>
    </location>
</feature>
<keyword evidence="3 5" id="KW-0762">Sugar transport</keyword>
<keyword evidence="4 5" id="KW-0732">Signal</keyword>
<comment type="subcellular location">
    <subcellularLocation>
        <location evidence="5">Cell membrane</location>
        <topology evidence="5">Lipid-anchor</topology>
    </subcellularLocation>
</comment>
<dbReference type="RefSeq" id="WP_003724548.1">
    <property type="nucleotide sequence ID" value="NC_017537.1"/>
</dbReference>
<dbReference type="AlphaFoldDB" id="A0A0E0UXS0"/>
<evidence type="ECO:0000256" key="2">
    <source>
        <dbReference type="ARBA" id="ARBA00022448"/>
    </source>
</evidence>
<organism evidence="6 7">
    <name type="scientific">Listeria monocytogenes serotype 4a (strain M7)</name>
    <dbReference type="NCBI Taxonomy" id="1030009"/>
    <lineage>
        <taxon>Bacteria</taxon>
        <taxon>Bacillati</taxon>
        <taxon>Bacillota</taxon>
        <taxon>Bacilli</taxon>
        <taxon>Bacillales</taxon>
        <taxon>Listeriaceae</taxon>
        <taxon>Listeria</taxon>
    </lineage>
</organism>
<dbReference type="GO" id="GO:0042956">
    <property type="term" value="P:maltodextrin transmembrane transport"/>
    <property type="evidence" value="ECO:0007669"/>
    <property type="project" value="TreeGrafter"/>
</dbReference>
<dbReference type="PANTHER" id="PTHR30061">
    <property type="entry name" value="MALTOSE-BINDING PERIPLASMIC PROTEIN"/>
    <property type="match status" value="1"/>
</dbReference>
<dbReference type="Proteomes" id="UP000000486">
    <property type="component" value="Chromosome"/>
</dbReference>
<gene>
    <name evidence="6" type="primary">malE</name>
    <name evidence="6" type="ordered locus">LMM7_2227</name>
</gene>
<dbReference type="InterPro" id="IPR006060">
    <property type="entry name" value="Maltose/Cyclodextrin-bd"/>
</dbReference>
<protein>
    <recommendedName>
        <fullName evidence="5">Maltodextrin-binding protein</fullName>
    </recommendedName>
</protein>
<evidence type="ECO:0000256" key="3">
    <source>
        <dbReference type="ARBA" id="ARBA00022597"/>
    </source>
</evidence>
<proteinExistence type="inferred from homology"/>
<evidence type="ECO:0000313" key="6">
    <source>
        <dbReference type="EMBL" id="AEH93232.1"/>
    </source>
</evidence>
<evidence type="ECO:0000256" key="1">
    <source>
        <dbReference type="ARBA" id="ARBA00008520"/>
    </source>
</evidence>
<dbReference type="PRINTS" id="PR00181">
    <property type="entry name" value="MALTOSEBP"/>
</dbReference>
<dbReference type="HOGENOM" id="CLU_031285_17_2_9"/>
<dbReference type="EMBL" id="CP002816">
    <property type="protein sequence ID" value="AEH93232.1"/>
    <property type="molecule type" value="Genomic_DNA"/>
</dbReference>
<evidence type="ECO:0000256" key="5">
    <source>
        <dbReference type="RuleBase" id="RU365005"/>
    </source>
</evidence>
<dbReference type="PATRIC" id="fig|1030009.3.peg.2213"/>
<dbReference type="GO" id="GO:0055052">
    <property type="term" value="C:ATP-binding cassette (ABC) transporter complex, substrate-binding subunit-containing"/>
    <property type="evidence" value="ECO:0007669"/>
    <property type="project" value="TreeGrafter"/>
</dbReference>
<dbReference type="KEGG" id="lmq:LMM7_2227"/>
<evidence type="ECO:0000313" key="7">
    <source>
        <dbReference type="Proteomes" id="UP000000486"/>
    </source>
</evidence>
<dbReference type="Gene3D" id="3.40.190.10">
    <property type="entry name" value="Periplasmic binding protein-like II"/>
    <property type="match status" value="2"/>
</dbReference>
<name>A0A0E0UXS0_LISMM</name>
<evidence type="ECO:0000256" key="4">
    <source>
        <dbReference type="ARBA" id="ARBA00022729"/>
    </source>
</evidence>
<feature type="signal peptide" evidence="5">
    <location>
        <begin position="1"/>
        <end position="21"/>
    </location>
</feature>
<keyword evidence="5" id="KW-0449">Lipoprotein</keyword>
<keyword evidence="5" id="KW-0472">Membrane</keyword>
<dbReference type="PROSITE" id="PS51257">
    <property type="entry name" value="PROKAR_LIPOPROTEIN"/>
    <property type="match status" value="1"/>
</dbReference>
<dbReference type="SUPFAM" id="SSF53850">
    <property type="entry name" value="Periplasmic binding protein-like II"/>
    <property type="match status" value="1"/>
</dbReference>
<dbReference type="GO" id="GO:1901982">
    <property type="term" value="F:maltose binding"/>
    <property type="evidence" value="ECO:0007669"/>
    <property type="project" value="TreeGrafter"/>
</dbReference>
<dbReference type="PANTHER" id="PTHR30061:SF50">
    <property type="entry name" value="MALTOSE_MALTODEXTRIN-BINDING PERIPLASMIC PROTEIN"/>
    <property type="match status" value="1"/>
</dbReference>
<dbReference type="Pfam" id="PF13416">
    <property type="entry name" value="SBP_bac_8"/>
    <property type="match status" value="1"/>
</dbReference>
<sequence length="419" mass="46020">MKRFKKVGIVSAVLVMALSLAACGGGKDTSKSGSSDEKTLTVSVDAGYKDYVNKIKGDFEKDNDVKVKVVEKDMFETLEALPLDGPAGTAPDVMMSAFDRIGSLGQQGHLAEVKLGNKDDYDEKDQKQVTIDDKIYGAPAIIETLVLYYNKDLLDKAPATFKDLETLSKDSRFAFTSEKGKNTGFLAKWTDFYFSYGLLAGYGGYVFGDEGTNPKDIGLNNKGSVEGITYATKWFQDVWPKGMQDNKSADDFIQDQFVKGKAAAILGGPWSAANYKEAKINYGVAKIPTLNNGKEYSPFAGGKGWVVSNYSKNKDVAQKWLDYVTNQKNQETLYDMTNEVPANLKARDTAKSKNDELTNAVIEQYKNAQPMPNIPEMSEVWTGAENLMFDAASGSKTPQQSADDAVKVIEDNVTQKYTK</sequence>
<comment type="similarity">
    <text evidence="1 5">Belongs to the bacterial solute-binding protein 1 family.</text>
</comment>
<keyword evidence="2 5" id="KW-0813">Transport</keyword>
<reference evidence="6 7" key="1">
    <citation type="journal article" date="2011" name="J. Bacteriol.">
        <title>Genome sequence of the nonpathogenic Listeria monocytogenes serovar 4a strain M7.</title>
        <authorList>
            <person name="Chen J."/>
            <person name="Xia Y."/>
            <person name="Cheng C."/>
            <person name="Fang C."/>
            <person name="Shan Y."/>
            <person name="Jin G."/>
            <person name="Fang W."/>
        </authorList>
    </citation>
    <scope>NUCLEOTIDE SEQUENCE [LARGE SCALE GENOMIC DNA]</scope>
    <source>
        <strain evidence="6 7">M7</strain>
    </source>
</reference>
<accession>A0A0E0UXS0</accession>
<dbReference type="SMR" id="A0A0E0UXS0"/>
<keyword evidence="5" id="KW-1003">Cell membrane</keyword>
<dbReference type="GO" id="GO:0015768">
    <property type="term" value="P:maltose transport"/>
    <property type="evidence" value="ECO:0007669"/>
    <property type="project" value="TreeGrafter"/>
</dbReference>